<dbReference type="EMBL" id="AFUN01000038">
    <property type="protein sequence ID" value="EGR95586.1"/>
    <property type="molecule type" value="Genomic_DNA"/>
</dbReference>
<evidence type="ECO:0000256" key="1">
    <source>
        <dbReference type="SAM" id="SignalP"/>
    </source>
</evidence>
<reference evidence="2 3" key="1">
    <citation type="submission" date="2011-07" db="EMBL/GenBank/DDBJ databases">
        <title>Genome Sequence of Propionibacterium acnes SK182B-JCVI.</title>
        <authorList>
            <person name="Durkin A.S."/>
            <person name="Madupu R."/>
            <person name="Hostetler J."/>
            <person name="Radune D."/>
            <person name="Torralba M."/>
            <person name="Methe B."/>
            <person name="Sutton G."/>
            <person name="Strausberg R.L."/>
            <person name="Nelson K.E."/>
        </authorList>
    </citation>
    <scope>NUCLEOTIDE SEQUENCE [LARGE SCALE GENOMIC DNA]</scope>
    <source>
        <strain evidence="2 3">SK182B-JCVI</strain>
    </source>
</reference>
<comment type="caution">
    <text evidence="2">The sequence shown here is derived from an EMBL/GenBank/DDBJ whole genome shotgun (WGS) entry which is preliminary data.</text>
</comment>
<dbReference type="PATRIC" id="fig|1051006.4.peg.1679"/>
<sequence>MTYWGITMFVQIAASLAAASTLALGAPGAPTPIDESHLPVGPQVSVTDSAQHTGPFTATTPLTIKVKPNAPCVRADGYQASLVARVLDGKGRQVWTGTFDESQLIGGKGFGTATFHVDSAAVAFNYHGDKRTTYRAVSYCAYPHYVNGARERLSQVSAKTFAVNPAAN</sequence>
<dbReference type="STRING" id="1574624.GCA_001642025_01172"/>
<keyword evidence="1" id="KW-0732">Signal</keyword>
<gene>
    <name evidence="2" type="ORF">HMPREF1162_1945</name>
</gene>
<proteinExistence type="predicted"/>
<accession>F9NWX2</accession>
<feature type="signal peptide" evidence="1">
    <location>
        <begin position="1"/>
        <end position="25"/>
    </location>
</feature>
<name>F9NWX2_9ACTN</name>
<organism evidence="2 3">
    <name type="scientific">[Propionibacterium] namnetense SK182B-JCVI</name>
    <dbReference type="NCBI Taxonomy" id="1051006"/>
    <lineage>
        <taxon>Bacteria</taxon>
        <taxon>Bacillati</taxon>
        <taxon>Actinomycetota</taxon>
        <taxon>Actinomycetes</taxon>
        <taxon>Propionibacteriales</taxon>
        <taxon>Propionibacteriaceae</taxon>
        <taxon>Cutibacterium</taxon>
    </lineage>
</organism>
<feature type="chain" id="PRO_5003385025" evidence="1">
    <location>
        <begin position="26"/>
        <end position="168"/>
    </location>
</feature>
<dbReference type="Proteomes" id="UP000007832">
    <property type="component" value="Unassembled WGS sequence"/>
</dbReference>
<protein>
    <submittedName>
        <fullName evidence="2">Uncharacterized protein</fullName>
    </submittedName>
</protein>
<evidence type="ECO:0000313" key="2">
    <source>
        <dbReference type="EMBL" id="EGR95586.1"/>
    </source>
</evidence>
<evidence type="ECO:0000313" key="3">
    <source>
        <dbReference type="Proteomes" id="UP000007832"/>
    </source>
</evidence>
<dbReference type="AlphaFoldDB" id="F9NWX2"/>